<comment type="caution">
    <text evidence="1">The sequence shown here is derived from an EMBL/GenBank/DDBJ whole genome shotgun (WGS) entry which is preliminary data.</text>
</comment>
<gene>
    <name evidence="1" type="ORF">CEXT_566041</name>
</gene>
<dbReference type="AlphaFoldDB" id="A0AAV4YEB3"/>
<reference evidence="1 2" key="1">
    <citation type="submission" date="2021-06" db="EMBL/GenBank/DDBJ databases">
        <title>Caerostris extrusa draft genome.</title>
        <authorList>
            <person name="Kono N."/>
            <person name="Arakawa K."/>
        </authorList>
    </citation>
    <scope>NUCLEOTIDE SEQUENCE [LARGE SCALE GENOMIC DNA]</scope>
</reference>
<name>A0AAV4YEB3_CAEEX</name>
<sequence length="86" mass="9598">MCGGISTCAKSVGMESLSCSADPGVSLALFCLFRSLLFSPFYFPSLHCPTVQVRSCCRERLTVWERGGIMLWSAILKGEFLQERRE</sequence>
<dbReference type="Proteomes" id="UP001054945">
    <property type="component" value="Unassembled WGS sequence"/>
</dbReference>
<keyword evidence="2" id="KW-1185">Reference proteome</keyword>
<proteinExistence type="predicted"/>
<evidence type="ECO:0000313" key="2">
    <source>
        <dbReference type="Proteomes" id="UP001054945"/>
    </source>
</evidence>
<organism evidence="1 2">
    <name type="scientific">Caerostris extrusa</name>
    <name type="common">Bark spider</name>
    <name type="synonym">Caerostris bankana</name>
    <dbReference type="NCBI Taxonomy" id="172846"/>
    <lineage>
        <taxon>Eukaryota</taxon>
        <taxon>Metazoa</taxon>
        <taxon>Ecdysozoa</taxon>
        <taxon>Arthropoda</taxon>
        <taxon>Chelicerata</taxon>
        <taxon>Arachnida</taxon>
        <taxon>Araneae</taxon>
        <taxon>Araneomorphae</taxon>
        <taxon>Entelegynae</taxon>
        <taxon>Araneoidea</taxon>
        <taxon>Araneidae</taxon>
        <taxon>Caerostris</taxon>
    </lineage>
</organism>
<dbReference type="EMBL" id="BPLR01001757">
    <property type="protein sequence ID" value="GIZ04555.1"/>
    <property type="molecule type" value="Genomic_DNA"/>
</dbReference>
<accession>A0AAV4YEB3</accession>
<evidence type="ECO:0000313" key="1">
    <source>
        <dbReference type="EMBL" id="GIZ04555.1"/>
    </source>
</evidence>
<protein>
    <submittedName>
        <fullName evidence="1">Uncharacterized protein</fullName>
    </submittedName>
</protein>